<dbReference type="AlphaFoldDB" id="A0A644V1H9"/>
<protein>
    <recommendedName>
        <fullName evidence="2">Outer membrane protein beta-barrel domain-containing protein</fullName>
    </recommendedName>
</protein>
<comment type="caution">
    <text evidence="1">The sequence shown here is derived from an EMBL/GenBank/DDBJ whole genome shotgun (WGS) entry which is preliminary data.</text>
</comment>
<accession>A0A644V1H9</accession>
<evidence type="ECO:0000313" key="1">
    <source>
        <dbReference type="EMBL" id="MPL85186.1"/>
    </source>
</evidence>
<gene>
    <name evidence="1" type="ORF">SDC9_31154</name>
</gene>
<evidence type="ECO:0008006" key="2">
    <source>
        <dbReference type="Google" id="ProtNLM"/>
    </source>
</evidence>
<proteinExistence type="predicted"/>
<name>A0A644V1H9_9ZZZZ</name>
<reference evidence="1" key="1">
    <citation type="submission" date="2019-08" db="EMBL/GenBank/DDBJ databases">
        <authorList>
            <person name="Kucharzyk K."/>
            <person name="Murdoch R.W."/>
            <person name="Higgins S."/>
            <person name="Loffler F."/>
        </authorList>
    </citation>
    <scope>NUCLEOTIDE SEQUENCE</scope>
</reference>
<organism evidence="1">
    <name type="scientific">bioreactor metagenome</name>
    <dbReference type="NCBI Taxonomy" id="1076179"/>
    <lineage>
        <taxon>unclassified sequences</taxon>
        <taxon>metagenomes</taxon>
        <taxon>ecological metagenomes</taxon>
    </lineage>
</organism>
<dbReference type="EMBL" id="VSSQ01000201">
    <property type="protein sequence ID" value="MPL85186.1"/>
    <property type="molecule type" value="Genomic_DNA"/>
</dbReference>
<sequence length="183" mass="20997">MKRNLLAGLLLFLSIGLIAQKKEFIAVGLNCEMKSDGVMRQGVVFSFEKQLSKYSGFEVGFSQRSADQYIDVLIGTNAYQTFHILESYLTMPFLYKFHSDIINVSTGLSIDYFVGWKDITKFGETEVTSYNTNPIFYMGWVLKLSKTFPLSNKLFLEPQIKFNPILKYNFSYYAVSLSLKYAL</sequence>